<keyword evidence="2" id="KW-1185">Reference proteome</keyword>
<comment type="caution">
    <text evidence="1">The sequence shown here is derived from an EMBL/GenBank/DDBJ whole genome shotgun (WGS) entry which is preliminary data.</text>
</comment>
<name>A0ABW5S0L2_9BACL</name>
<evidence type="ECO:0000313" key="1">
    <source>
        <dbReference type="EMBL" id="MFD2692542.1"/>
    </source>
</evidence>
<dbReference type="RefSeq" id="WP_290446316.1">
    <property type="nucleotide sequence ID" value="NZ_JAMXWM010000004.1"/>
</dbReference>
<evidence type="ECO:0000313" key="2">
    <source>
        <dbReference type="Proteomes" id="UP001597399"/>
    </source>
</evidence>
<protein>
    <submittedName>
        <fullName evidence="1">Uncharacterized protein</fullName>
    </submittedName>
</protein>
<organism evidence="1 2">
    <name type="scientific">Sporolactobacillus shoreicorticis</name>
    <dbReference type="NCBI Taxonomy" id="1923877"/>
    <lineage>
        <taxon>Bacteria</taxon>
        <taxon>Bacillati</taxon>
        <taxon>Bacillota</taxon>
        <taxon>Bacilli</taxon>
        <taxon>Bacillales</taxon>
        <taxon>Sporolactobacillaceae</taxon>
        <taxon>Sporolactobacillus</taxon>
    </lineage>
</organism>
<accession>A0ABW5S0L2</accession>
<proteinExistence type="predicted"/>
<dbReference type="Proteomes" id="UP001597399">
    <property type="component" value="Unassembled WGS sequence"/>
</dbReference>
<reference evidence="2" key="1">
    <citation type="journal article" date="2019" name="Int. J. Syst. Evol. Microbiol.">
        <title>The Global Catalogue of Microorganisms (GCM) 10K type strain sequencing project: providing services to taxonomists for standard genome sequencing and annotation.</title>
        <authorList>
            <consortium name="The Broad Institute Genomics Platform"/>
            <consortium name="The Broad Institute Genome Sequencing Center for Infectious Disease"/>
            <person name="Wu L."/>
            <person name="Ma J."/>
        </authorList>
    </citation>
    <scope>NUCLEOTIDE SEQUENCE [LARGE SCALE GENOMIC DNA]</scope>
    <source>
        <strain evidence="2">TISTR 2466</strain>
    </source>
</reference>
<dbReference type="EMBL" id="JBHUMQ010000003">
    <property type="protein sequence ID" value="MFD2692542.1"/>
    <property type="molecule type" value="Genomic_DNA"/>
</dbReference>
<sequence length="41" mass="5004">MDDYIAQLWRADEANKKSYGSIQRRGRSFIFIRRFIINGYF</sequence>
<gene>
    <name evidence="1" type="ORF">ACFSUE_02630</name>
</gene>